<sequence length="286" mass="32193">MNQECKQVFEALQWASSFLEEKNREANAARLLLQHVLAVDYTGLMLNMREPLTEEQQQQFEELIHAHIAGKPVQYLIGTEQFYGRTFQVNEAVLIPRPETEELVEQALERMTAKFGDASLSLVDIGTGSGAIAVTLKKERPSLQVTATDLSEDALQTAKQNAQLLEADVTFLQGDLTAPVQHQKFDVVLSNPPYIAFDEVNVMNEVVLEHEPHTALFAEENGLQLYRRLCEELPHIVHNQAIIGLEIGYQQGEAVYNLLKKSFPQGKVEVLKDLFGQDRMVFCEIG</sequence>
<feature type="binding site" evidence="5">
    <location>
        <begin position="191"/>
        <end position="194"/>
    </location>
    <ligand>
        <name>substrate</name>
    </ligand>
</feature>
<feature type="binding site" evidence="5">
    <location>
        <begin position="126"/>
        <end position="130"/>
    </location>
    <ligand>
        <name>S-adenosyl-L-methionine</name>
        <dbReference type="ChEBI" id="CHEBI:59789"/>
    </ligand>
</feature>
<evidence type="ECO:0000313" key="8">
    <source>
        <dbReference type="EMBL" id="MEL5987657.1"/>
    </source>
</evidence>
<evidence type="ECO:0000256" key="3">
    <source>
        <dbReference type="ARBA" id="ARBA00022691"/>
    </source>
</evidence>
<comment type="catalytic activity">
    <reaction evidence="4 5">
        <text>L-glutaminyl-[peptide chain release factor] + S-adenosyl-L-methionine = N(5)-methyl-L-glutaminyl-[peptide chain release factor] + S-adenosyl-L-homocysteine + H(+)</text>
        <dbReference type="Rhea" id="RHEA:42896"/>
        <dbReference type="Rhea" id="RHEA-COMP:10271"/>
        <dbReference type="Rhea" id="RHEA-COMP:10272"/>
        <dbReference type="ChEBI" id="CHEBI:15378"/>
        <dbReference type="ChEBI" id="CHEBI:30011"/>
        <dbReference type="ChEBI" id="CHEBI:57856"/>
        <dbReference type="ChEBI" id="CHEBI:59789"/>
        <dbReference type="ChEBI" id="CHEBI:61891"/>
        <dbReference type="EC" id="2.1.1.297"/>
    </reaction>
</comment>
<dbReference type="HAMAP" id="MF_02126">
    <property type="entry name" value="RF_methyltr_PrmC"/>
    <property type="match status" value="1"/>
</dbReference>
<dbReference type="InterPro" id="IPR007848">
    <property type="entry name" value="Small_mtfrase_dom"/>
</dbReference>
<dbReference type="NCBIfam" id="TIGR00536">
    <property type="entry name" value="hemK_fam"/>
    <property type="match status" value="1"/>
</dbReference>
<reference evidence="8 9" key="1">
    <citation type="submission" date="2024-04" db="EMBL/GenBank/DDBJ databases">
        <authorList>
            <person name="Wu Y.S."/>
            <person name="Zhang L."/>
        </authorList>
    </citation>
    <scope>NUCLEOTIDE SEQUENCE [LARGE SCALE GENOMIC DNA]</scope>
    <source>
        <strain evidence="8 9">KG-01</strain>
    </source>
</reference>
<dbReference type="PANTHER" id="PTHR18895:SF74">
    <property type="entry name" value="MTRF1L RELEASE FACTOR GLUTAMINE METHYLTRANSFERASE"/>
    <property type="match status" value="1"/>
</dbReference>
<dbReference type="EC" id="2.1.1.297" evidence="5"/>
<dbReference type="Pfam" id="PF17827">
    <property type="entry name" value="PrmC_N"/>
    <property type="match status" value="1"/>
</dbReference>
<dbReference type="PANTHER" id="PTHR18895">
    <property type="entry name" value="HEMK METHYLTRANSFERASE"/>
    <property type="match status" value="1"/>
</dbReference>
<evidence type="ECO:0000256" key="2">
    <source>
        <dbReference type="ARBA" id="ARBA00022679"/>
    </source>
</evidence>
<keyword evidence="1 5" id="KW-0489">Methyltransferase</keyword>
<comment type="caution">
    <text evidence="5">Lacks conserved residue(s) required for the propagation of feature annotation.</text>
</comment>
<protein>
    <recommendedName>
        <fullName evidence="5">Release factor glutamine methyltransferase</fullName>
        <shortName evidence="5">RF MTase</shortName>
        <ecNumber evidence="5">2.1.1.297</ecNumber>
    </recommendedName>
    <alternativeName>
        <fullName evidence="5">N5-glutamine methyltransferase PrmC</fullName>
    </alternativeName>
    <alternativeName>
        <fullName evidence="5">Protein-(glutamine-N5) MTase PrmC</fullName>
    </alternativeName>
    <alternativeName>
        <fullName evidence="5">Protein-glutamine N-methyltransferase PrmC</fullName>
    </alternativeName>
</protein>
<keyword evidence="3 5" id="KW-0949">S-adenosyl-L-methionine</keyword>
<dbReference type="NCBIfam" id="TIGR03534">
    <property type="entry name" value="RF_mod_PrmC"/>
    <property type="match status" value="1"/>
</dbReference>
<keyword evidence="9" id="KW-1185">Reference proteome</keyword>
<accession>A0ABU9LI58</accession>
<gene>
    <name evidence="5 8" type="primary">prmC</name>
    <name evidence="8" type="ORF">AAF454_04445</name>
</gene>
<evidence type="ECO:0000259" key="7">
    <source>
        <dbReference type="Pfam" id="PF17827"/>
    </source>
</evidence>
<dbReference type="InterPro" id="IPR029063">
    <property type="entry name" value="SAM-dependent_MTases_sf"/>
</dbReference>
<dbReference type="InterPro" id="IPR040758">
    <property type="entry name" value="PrmC_N"/>
</dbReference>
<comment type="similarity">
    <text evidence="5">Belongs to the protein N5-glutamine methyltransferase family. PrmC subfamily.</text>
</comment>
<dbReference type="InterPro" id="IPR019874">
    <property type="entry name" value="RF_methyltr_PrmC"/>
</dbReference>
<comment type="caution">
    <text evidence="8">The sequence shown here is derived from an EMBL/GenBank/DDBJ whole genome shotgun (WGS) entry which is preliminary data.</text>
</comment>
<dbReference type="Gene3D" id="3.40.50.150">
    <property type="entry name" value="Vaccinia Virus protein VP39"/>
    <property type="match status" value="1"/>
</dbReference>
<dbReference type="InterPro" id="IPR050320">
    <property type="entry name" value="N5-glutamine_MTase"/>
</dbReference>
<dbReference type="Pfam" id="PF05175">
    <property type="entry name" value="MTS"/>
    <property type="match status" value="1"/>
</dbReference>
<dbReference type="Gene3D" id="1.10.8.10">
    <property type="entry name" value="DNA helicase RuvA subunit, C-terminal domain"/>
    <property type="match status" value="1"/>
</dbReference>
<dbReference type="SUPFAM" id="SSF53335">
    <property type="entry name" value="S-adenosyl-L-methionine-dependent methyltransferases"/>
    <property type="match status" value="1"/>
</dbReference>
<feature type="binding site" evidence="5">
    <location>
        <position position="191"/>
    </location>
    <ligand>
        <name>S-adenosyl-L-methionine</name>
        <dbReference type="ChEBI" id="CHEBI:59789"/>
    </ligand>
</feature>
<feature type="domain" description="Methyltransferase small" evidence="6">
    <location>
        <begin position="118"/>
        <end position="201"/>
    </location>
</feature>
<evidence type="ECO:0000256" key="1">
    <source>
        <dbReference type="ARBA" id="ARBA00022603"/>
    </source>
</evidence>
<dbReference type="GO" id="GO:0102559">
    <property type="term" value="F:peptide chain release factor N(5)-glutamine methyltransferase activity"/>
    <property type="evidence" value="ECO:0007669"/>
    <property type="project" value="UniProtKB-EC"/>
</dbReference>
<keyword evidence="2 5" id="KW-0808">Transferase</keyword>
<comment type="function">
    <text evidence="5">Methylates the class 1 translation termination release factors RF1/PrfA and RF2/PrfB on the glutamine residue of the universally conserved GGQ motif.</text>
</comment>
<evidence type="ECO:0000256" key="4">
    <source>
        <dbReference type="ARBA" id="ARBA00048391"/>
    </source>
</evidence>
<dbReference type="GO" id="GO:0032259">
    <property type="term" value="P:methylation"/>
    <property type="evidence" value="ECO:0007669"/>
    <property type="project" value="UniProtKB-KW"/>
</dbReference>
<organism evidence="8 9">
    <name type="scientific">Kurthia gibsonii</name>
    <dbReference type="NCBI Taxonomy" id="33946"/>
    <lineage>
        <taxon>Bacteria</taxon>
        <taxon>Bacillati</taxon>
        <taxon>Bacillota</taxon>
        <taxon>Bacilli</taxon>
        <taxon>Bacillales</taxon>
        <taxon>Caryophanaceae</taxon>
        <taxon>Kurthia</taxon>
    </lineage>
</organism>
<evidence type="ECO:0000256" key="5">
    <source>
        <dbReference type="HAMAP-Rule" id="MF_02126"/>
    </source>
</evidence>
<dbReference type="InterPro" id="IPR004556">
    <property type="entry name" value="HemK-like"/>
</dbReference>
<name>A0ABU9LI58_9BACL</name>
<dbReference type="RefSeq" id="WP_087682497.1">
    <property type="nucleotide sequence ID" value="NZ_JBCEWA010000003.1"/>
</dbReference>
<feature type="binding site" evidence="5">
    <location>
        <position position="149"/>
    </location>
    <ligand>
        <name>S-adenosyl-L-methionine</name>
        <dbReference type="ChEBI" id="CHEBI:59789"/>
    </ligand>
</feature>
<dbReference type="CDD" id="cd02440">
    <property type="entry name" value="AdoMet_MTases"/>
    <property type="match status" value="1"/>
</dbReference>
<dbReference type="EMBL" id="JBCEWA010000003">
    <property type="protein sequence ID" value="MEL5987657.1"/>
    <property type="molecule type" value="Genomic_DNA"/>
</dbReference>
<evidence type="ECO:0000313" key="9">
    <source>
        <dbReference type="Proteomes" id="UP001398420"/>
    </source>
</evidence>
<feature type="domain" description="Release factor glutamine methyltransferase N-terminal" evidence="7">
    <location>
        <begin position="10"/>
        <end position="78"/>
    </location>
</feature>
<dbReference type="Proteomes" id="UP001398420">
    <property type="component" value="Unassembled WGS sequence"/>
</dbReference>
<proteinExistence type="inferred from homology"/>
<dbReference type="PROSITE" id="PS00092">
    <property type="entry name" value="N6_MTASE"/>
    <property type="match status" value="1"/>
</dbReference>
<evidence type="ECO:0000259" key="6">
    <source>
        <dbReference type="Pfam" id="PF05175"/>
    </source>
</evidence>
<dbReference type="InterPro" id="IPR002052">
    <property type="entry name" value="DNA_methylase_N6_adenine_CS"/>
</dbReference>